<organism evidence="2 3">
    <name type="scientific">Mycena maculata</name>
    <dbReference type="NCBI Taxonomy" id="230809"/>
    <lineage>
        <taxon>Eukaryota</taxon>
        <taxon>Fungi</taxon>
        <taxon>Dikarya</taxon>
        <taxon>Basidiomycota</taxon>
        <taxon>Agaricomycotina</taxon>
        <taxon>Agaricomycetes</taxon>
        <taxon>Agaricomycetidae</taxon>
        <taxon>Agaricales</taxon>
        <taxon>Marasmiineae</taxon>
        <taxon>Mycenaceae</taxon>
        <taxon>Mycena</taxon>
    </lineage>
</organism>
<keyword evidence="3" id="KW-1185">Reference proteome</keyword>
<gene>
    <name evidence="2" type="ORF">DFH07DRAFT_776612</name>
</gene>
<dbReference type="Pfam" id="PF08740">
    <property type="entry name" value="BCS1_N"/>
    <property type="match status" value="1"/>
</dbReference>
<proteinExistence type="predicted"/>
<evidence type="ECO:0000313" key="3">
    <source>
        <dbReference type="Proteomes" id="UP001215280"/>
    </source>
</evidence>
<protein>
    <recommendedName>
        <fullName evidence="1">BCS1 N-terminal domain-containing protein</fullName>
    </recommendedName>
</protein>
<reference evidence="2" key="1">
    <citation type="submission" date="2023-03" db="EMBL/GenBank/DDBJ databases">
        <title>Massive genome expansion in bonnet fungi (Mycena s.s.) driven by repeated elements and novel gene families across ecological guilds.</title>
        <authorList>
            <consortium name="Lawrence Berkeley National Laboratory"/>
            <person name="Harder C.B."/>
            <person name="Miyauchi S."/>
            <person name="Viragh M."/>
            <person name="Kuo A."/>
            <person name="Thoen E."/>
            <person name="Andreopoulos B."/>
            <person name="Lu D."/>
            <person name="Skrede I."/>
            <person name="Drula E."/>
            <person name="Henrissat B."/>
            <person name="Morin E."/>
            <person name="Kohler A."/>
            <person name="Barry K."/>
            <person name="LaButti K."/>
            <person name="Morin E."/>
            <person name="Salamov A."/>
            <person name="Lipzen A."/>
            <person name="Mereny Z."/>
            <person name="Hegedus B."/>
            <person name="Baldrian P."/>
            <person name="Stursova M."/>
            <person name="Weitz H."/>
            <person name="Taylor A."/>
            <person name="Grigoriev I.V."/>
            <person name="Nagy L.G."/>
            <person name="Martin F."/>
            <person name="Kauserud H."/>
        </authorList>
    </citation>
    <scope>NUCLEOTIDE SEQUENCE</scope>
    <source>
        <strain evidence="2">CBHHK188m</strain>
    </source>
</reference>
<dbReference type="EMBL" id="JARJLG010000101">
    <property type="protein sequence ID" value="KAJ7745847.1"/>
    <property type="molecule type" value="Genomic_DNA"/>
</dbReference>
<name>A0AAD7N603_9AGAR</name>
<feature type="domain" description="BCS1 N-terminal" evidence="1">
    <location>
        <begin position="3"/>
        <end position="121"/>
    </location>
</feature>
<accession>A0AAD7N603</accession>
<evidence type="ECO:0000259" key="1">
    <source>
        <dbReference type="Pfam" id="PF08740"/>
    </source>
</evidence>
<dbReference type="InterPro" id="IPR014851">
    <property type="entry name" value="BCS1_N"/>
</dbReference>
<comment type="caution">
    <text evidence="2">The sequence shown here is derived from an EMBL/GenBank/DDBJ whole genome shotgun (WGS) entry which is preliminary data.</text>
</comment>
<sequence length="238" mass="27165">MAAQFDEGDPAYEWMVLFLTQENVWRRSHEFVVNATNSRRKWSVKTWVDLKVKGNAEYIPTYQLPQLFRWRGHWLEIKHNKDGTEGRFTSSGTYQHISSIIVTSIILQEGVVDALGHDAHECFSTEDWYVEAGIPHRRGYHLYGRPGTVIIYALPSLSLASSFAQQLIPASSGVLVLLSLAWTPRRDQCAQLYTKSGPSFSSILRGIRADSLLIHWIIVFTVHWVPQLTVDPFVHGQE</sequence>
<dbReference type="Proteomes" id="UP001215280">
    <property type="component" value="Unassembled WGS sequence"/>
</dbReference>
<evidence type="ECO:0000313" key="2">
    <source>
        <dbReference type="EMBL" id="KAJ7745847.1"/>
    </source>
</evidence>
<dbReference type="AlphaFoldDB" id="A0AAD7N603"/>